<evidence type="ECO:0000313" key="3">
    <source>
        <dbReference type="Proteomes" id="UP001066276"/>
    </source>
</evidence>
<dbReference type="Proteomes" id="UP001066276">
    <property type="component" value="Chromosome 1_1"/>
</dbReference>
<evidence type="ECO:0000259" key="1">
    <source>
        <dbReference type="Pfam" id="PF03372"/>
    </source>
</evidence>
<sequence length="126" mass="13959">MFRVLRMQLVTSRTILMGGDFNCTVDSAGMDVTSRLLVEMTGEASLRDVIGSMGPNARNYSWSRPDGSVRSRIDFLFTSPTVKPVRNSIVAVHFSDHRAVSFEGELTGKFPAGPGSWKLNCWKTRS</sequence>
<keyword evidence="3" id="KW-1185">Reference proteome</keyword>
<dbReference type="Pfam" id="PF03372">
    <property type="entry name" value="Exo_endo_phos"/>
    <property type="match status" value="1"/>
</dbReference>
<dbReference type="SUPFAM" id="SSF56219">
    <property type="entry name" value="DNase I-like"/>
    <property type="match status" value="1"/>
</dbReference>
<dbReference type="InterPro" id="IPR036691">
    <property type="entry name" value="Endo/exonu/phosph_ase_sf"/>
</dbReference>
<dbReference type="Gene3D" id="3.60.10.10">
    <property type="entry name" value="Endonuclease/exonuclease/phosphatase"/>
    <property type="match status" value="1"/>
</dbReference>
<dbReference type="GO" id="GO:0003824">
    <property type="term" value="F:catalytic activity"/>
    <property type="evidence" value="ECO:0007669"/>
    <property type="project" value="InterPro"/>
</dbReference>
<reference evidence="2" key="1">
    <citation type="journal article" date="2022" name="bioRxiv">
        <title>Sequencing and chromosome-scale assembly of the giantPleurodeles waltlgenome.</title>
        <authorList>
            <person name="Brown T."/>
            <person name="Elewa A."/>
            <person name="Iarovenko S."/>
            <person name="Subramanian E."/>
            <person name="Araus A.J."/>
            <person name="Petzold A."/>
            <person name="Susuki M."/>
            <person name="Suzuki K.-i.T."/>
            <person name="Hayashi T."/>
            <person name="Toyoda A."/>
            <person name="Oliveira C."/>
            <person name="Osipova E."/>
            <person name="Leigh N.D."/>
            <person name="Simon A."/>
            <person name="Yun M.H."/>
        </authorList>
    </citation>
    <scope>NUCLEOTIDE SEQUENCE</scope>
    <source>
        <strain evidence="2">20211129_DDA</strain>
        <tissue evidence="2">Liver</tissue>
    </source>
</reference>
<proteinExistence type="predicted"/>
<protein>
    <recommendedName>
        <fullName evidence="1">Endonuclease/exonuclease/phosphatase domain-containing protein</fullName>
    </recommendedName>
</protein>
<accession>A0AAV7WYZ8</accession>
<dbReference type="AlphaFoldDB" id="A0AAV7WYZ8"/>
<organism evidence="2 3">
    <name type="scientific">Pleurodeles waltl</name>
    <name type="common">Iberian ribbed newt</name>
    <dbReference type="NCBI Taxonomy" id="8319"/>
    <lineage>
        <taxon>Eukaryota</taxon>
        <taxon>Metazoa</taxon>
        <taxon>Chordata</taxon>
        <taxon>Craniata</taxon>
        <taxon>Vertebrata</taxon>
        <taxon>Euteleostomi</taxon>
        <taxon>Amphibia</taxon>
        <taxon>Batrachia</taxon>
        <taxon>Caudata</taxon>
        <taxon>Salamandroidea</taxon>
        <taxon>Salamandridae</taxon>
        <taxon>Pleurodelinae</taxon>
        <taxon>Pleurodeles</taxon>
    </lineage>
</organism>
<evidence type="ECO:0000313" key="2">
    <source>
        <dbReference type="EMBL" id="KAJ1217966.1"/>
    </source>
</evidence>
<dbReference type="EMBL" id="JANPWB010000001">
    <property type="protein sequence ID" value="KAJ1217966.1"/>
    <property type="molecule type" value="Genomic_DNA"/>
</dbReference>
<dbReference type="InterPro" id="IPR005135">
    <property type="entry name" value="Endo/exonuclease/phosphatase"/>
</dbReference>
<feature type="domain" description="Endonuclease/exonuclease/phosphatase" evidence="1">
    <location>
        <begin position="4"/>
        <end position="97"/>
    </location>
</feature>
<comment type="caution">
    <text evidence="2">The sequence shown here is derived from an EMBL/GenBank/DDBJ whole genome shotgun (WGS) entry which is preliminary data.</text>
</comment>
<name>A0AAV7WYZ8_PLEWA</name>
<gene>
    <name evidence="2" type="ORF">NDU88_005553</name>
</gene>